<reference evidence="3 4" key="1">
    <citation type="journal article" date="2014" name="Genome Announc.">
        <title>Draft Genome Sequence of the Antitrypanosomally Active Sponge-Associated Bacterium Actinokineospora sp. Strain EG49.</title>
        <authorList>
            <person name="Harjes J."/>
            <person name="Ryu T."/>
            <person name="Abdelmohsen U.R."/>
            <person name="Moitinho-Silva L."/>
            <person name="Horn H."/>
            <person name="Ravasi T."/>
            <person name="Hentschel U."/>
        </authorList>
    </citation>
    <scope>NUCLEOTIDE SEQUENCE [LARGE SCALE GENOMIC DNA]</scope>
    <source>
        <strain evidence="3 4">EG49</strain>
    </source>
</reference>
<dbReference type="RefSeq" id="WP_110082113.1">
    <property type="nucleotide sequence ID" value="NZ_AYXG01000130.1"/>
</dbReference>
<sequence>MAQYDVLAKQLGDIEKAIHFYRENVEFHSFFRALGPVQGKRVLDVGCGDGLYARLVAHRGAGPVVGTDSSAEMIRLAEAAEAEEPLGVTYHVHDVATMPTLGEFDLVIAVNVLHYADSEATLAAMCGRISANLTPGGRLLAYVGNADVDQEAARDFGFSVDRPADLREGAPFTVTIGTTPPASVRVHHWPRASLTRALESTGFTRVDWEQMTHSPVSDDDTARLGRLLENPPGFLLSAYKE</sequence>
<dbReference type="Proteomes" id="UP000019277">
    <property type="component" value="Unassembled WGS sequence"/>
</dbReference>
<dbReference type="CDD" id="cd02440">
    <property type="entry name" value="AdoMet_MTases"/>
    <property type="match status" value="1"/>
</dbReference>
<dbReference type="InterPro" id="IPR041698">
    <property type="entry name" value="Methyltransf_25"/>
</dbReference>
<organism evidence="3 4">
    <name type="scientific">Actinokineospora spheciospongiae</name>
    <dbReference type="NCBI Taxonomy" id="909613"/>
    <lineage>
        <taxon>Bacteria</taxon>
        <taxon>Bacillati</taxon>
        <taxon>Actinomycetota</taxon>
        <taxon>Actinomycetes</taxon>
        <taxon>Pseudonocardiales</taxon>
        <taxon>Pseudonocardiaceae</taxon>
        <taxon>Actinokineospora</taxon>
    </lineage>
</organism>
<dbReference type="Gene3D" id="3.40.50.150">
    <property type="entry name" value="Vaccinia Virus protein VP39"/>
    <property type="match status" value="1"/>
</dbReference>
<comment type="caution">
    <text evidence="3">The sequence shown here is derived from an EMBL/GenBank/DDBJ whole genome shotgun (WGS) entry which is preliminary data.</text>
</comment>
<dbReference type="STRING" id="909613.UO65_3597"/>
<protein>
    <submittedName>
        <fullName evidence="3">Methyltransferase</fullName>
    </submittedName>
</protein>
<dbReference type="EMBL" id="AYXG01000130">
    <property type="protein sequence ID" value="EWC61116.1"/>
    <property type="molecule type" value="Genomic_DNA"/>
</dbReference>
<keyword evidence="1 3" id="KW-0808">Transferase</keyword>
<dbReference type="OrthoDB" id="9791837at2"/>
<dbReference type="eggNOG" id="COG2227">
    <property type="taxonomic scope" value="Bacteria"/>
</dbReference>
<dbReference type="InterPro" id="IPR029063">
    <property type="entry name" value="SAM-dependent_MTases_sf"/>
</dbReference>
<dbReference type="GO" id="GO:0032259">
    <property type="term" value="P:methylation"/>
    <property type="evidence" value="ECO:0007669"/>
    <property type="project" value="UniProtKB-KW"/>
</dbReference>
<dbReference type="PATRIC" id="fig|909613.9.peg.3597"/>
<keyword evidence="3" id="KW-0489">Methyltransferase</keyword>
<evidence type="ECO:0000313" key="4">
    <source>
        <dbReference type="Proteomes" id="UP000019277"/>
    </source>
</evidence>
<evidence type="ECO:0000313" key="3">
    <source>
        <dbReference type="EMBL" id="EWC61116.1"/>
    </source>
</evidence>
<name>W7IXF8_9PSEU</name>
<gene>
    <name evidence="3" type="ORF">UO65_3597</name>
</gene>
<accession>A0A8E2WVF5</accession>
<dbReference type="AlphaFoldDB" id="W7IXF8"/>
<dbReference type="GO" id="GO:0008168">
    <property type="term" value="F:methyltransferase activity"/>
    <property type="evidence" value="ECO:0007669"/>
    <property type="project" value="UniProtKB-KW"/>
</dbReference>
<feature type="domain" description="Methyltransferase" evidence="2">
    <location>
        <begin position="42"/>
        <end position="137"/>
    </location>
</feature>
<dbReference type="PANTHER" id="PTHR43861">
    <property type="entry name" value="TRANS-ACONITATE 2-METHYLTRANSFERASE-RELATED"/>
    <property type="match status" value="1"/>
</dbReference>
<accession>W7IXF8</accession>
<proteinExistence type="predicted"/>
<evidence type="ECO:0000256" key="1">
    <source>
        <dbReference type="ARBA" id="ARBA00022679"/>
    </source>
</evidence>
<keyword evidence="4" id="KW-1185">Reference proteome</keyword>
<dbReference type="Pfam" id="PF13649">
    <property type="entry name" value="Methyltransf_25"/>
    <property type="match status" value="1"/>
</dbReference>
<dbReference type="SUPFAM" id="SSF53335">
    <property type="entry name" value="S-adenosyl-L-methionine-dependent methyltransferases"/>
    <property type="match status" value="1"/>
</dbReference>
<evidence type="ECO:0000259" key="2">
    <source>
        <dbReference type="Pfam" id="PF13649"/>
    </source>
</evidence>